<organism evidence="1 2">
    <name type="scientific">Chitinophaga cymbidii</name>
    <dbReference type="NCBI Taxonomy" id="1096750"/>
    <lineage>
        <taxon>Bacteria</taxon>
        <taxon>Pseudomonadati</taxon>
        <taxon>Bacteroidota</taxon>
        <taxon>Chitinophagia</taxon>
        <taxon>Chitinophagales</taxon>
        <taxon>Chitinophagaceae</taxon>
        <taxon>Chitinophaga</taxon>
    </lineage>
</organism>
<comment type="caution">
    <text evidence="1">The sequence shown here is derived from an EMBL/GenBank/DDBJ whole genome shotgun (WGS) entry which is preliminary data.</text>
</comment>
<gene>
    <name evidence="1" type="ORF">CCY01nite_40200</name>
</gene>
<dbReference type="Proteomes" id="UP000321436">
    <property type="component" value="Unassembled WGS sequence"/>
</dbReference>
<sequence length="370" mass="42896">MQYPIDQLDRLLTETIHPAQFVTQPLMEGQIANYIATVRTAQADIRQFLWRKASKAKDLIAMERLVSLYQASIIRLLDTLYQYQLDVTSNKVILECYQGIYHELEALLGYIERYFPHFINCQQKVPDGFLSVSIQQLKSRAGVTKEKLRVAGVHPVLTRIALACIQLPENVTYAHLLYCKMLLTLLDDPQLFDGATDVNQRVAEKLIYLNYNHDRFVLEIIRYIYEDVNNIQDHAQKVERLLFHQKGIHQIFLRPGVAWELQLPHISHQVDNWIKWELRFLQERGQLQPLPVSLPSSQPFIQTNLEGAHIYTLVMLFVDSGLVLNYQYGSLAELVAPIMATRHKKGFSPESLKKYKDKITPAIRTMFDDC</sequence>
<proteinExistence type="predicted"/>
<dbReference type="AlphaFoldDB" id="A0A512RPZ5"/>
<evidence type="ECO:0000313" key="1">
    <source>
        <dbReference type="EMBL" id="GEP97760.1"/>
    </source>
</evidence>
<dbReference type="EMBL" id="BKAU01000005">
    <property type="protein sequence ID" value="GEP97760.1"/>
    <property type="molecule type" value="Genomic_DNA"/>
</dbReference>
<name>A0A512RPZ5_9BACT</name>
<reference evidence="1 2" key="1">
    <citation type="submission" date="2019-07" db="EMBL/GenBank/DDBJ databases">
        <title>Whole genome shotgun sequence of Chitinophaga cymbidii NBRC 109752.</title>
        <authorList>
            <person name="Hosoyama A."/>
            <person name="Uohara A."/>
            <person name="Ohji S."/>
            <person name="Ichikawa N."/>
        </authorList>
    </citation>
    <scope>NUCLEOTIDE SEQUENCE [LARGE SCALE GENOMIC DNA]</scope>
    <source>
        <strain evidence="1 2">NBRC 109752</strain>
    </source>
</reference>
<keyword evidence="2" id="KW-1185">Reference proteome</keyword>
<protein>
    <submittedName>
        <fullName evidence="1">Uncharacterized protein</fullName>
    </submittedName>
</protein>
<accession>A0A512RPZ5</accession>
<evidence type="ECO:0000313" key="2">
    <source>
        <dbReference type="Proteomes" id="UP000321436"/>
    </source>
</evidence>